<accession>D0I6D2</accession>
<dbReference type="EMBL" id="ADAQ01000011">
    <property type="protein sequence ID" value="EEY72201.1"/>
    <property type="molecule type" value="Genomic_DNA"/>
</dbReference>
<feature type="region of interest" description="Disordered" evidence="1">
    <location>
        <begin position="240"/>
        <end position="262"/>
    </location>
</feature>
<dbReference type="GeneID" id="58897353"/>
<name>D0I6D2_GRIHO</name>
<dbReference type="InterPro" id="IPR049415">
    <property type="entry name" value="VopL_VCD_sf"/>
</dbReference>
<evidence type="ECO:0000313" key="3">
    <source>
        <dbReference type="EMBL" id="EEY72201.1"/>
    </source>
</evidence>
<protein>
    <recommendedName>
        <fullName evidence="2">WH2 domain-containing protein</fullName>
    </recommendedName>
</protein>
<dbReference type="RefSeq" id="WP_005503019.1">
    <property type="nucleotide sequence ID" value="NZ_ADAQ01000011.1"/>
</dbReference>
<dbReference type="AlphaFoldDB" id="D0I6D2"/>
<dbReference type="Pfam" id="PF20792">
    <property type="entry name" value="VCD"/>
    <property type="match status" value="1"/>
</dbReference>
<proteinExistence type="predicted"/>
<feature type="compositionally biased region" description="Polar residues" evidence="1">
    <location>
        <begin position="77"/>
        <end position="88"/>
    </location>
</feature>
<sequence>MFKITPQTQMNVVASAVDSHTQRTMLKISIRSVTTKPLTQKLQNLAEKYRRFSDVAKEDAAAKRRTSSSSATGAQHPGSSTNATQNTDSESRRSSVSSKISSRTSSRDDLSSLSGSESDSVFVDVEPISASATNTTVAIPPAPPLPASLSAVSQQPGDIPPAPPLPSAVIPAPPELPKQRVQMKMTVTTNTDDPRSKLMEQIRVGVMLRPASQILPAEKSPTDTHSQLMVELLSGGAKLKRTSSSDIPPPPPLPMANTEKSEGGRNALLSEISKFSKDRLRKTGSTESINTKGIEQPTDKSMQNDDIATLLLTDDLLSKCARLSESDLDALSKAAANYLVAAAEVDIRQAVIDATRKFTHVEVLKTGLQYESAYVQAFCKEILKYGDCYKEADISSPESPRGPKSSVIETALKRLDGGRSRLFSAENKNGTRELKKGEAILESAIKAARAAMTDEEKSALLSNNIKSATFSILCELPFMEGFSEQNGKAAFSALRRDFFAAFTSGGNAQEDITRFMRDNFENGFSSYTFSGLSDRLARLEAQLAKLVG</sequence>
<dbReference type="Pfam" id="PF02205">
    <property type="entry name" value="WH2"/>
    <property type="match status" value="1"/>
</dbReference>
<comment type="caution">
    <text evidence="3">The sequence shown here is derived from an EMBL/GenBank/DDBJ whole genome shotgun (WGS) entry which is preliminary data.</text>
</comment>
<evidence type="ECO:0000313" key="4">
    <source>
        <dbReference type="Proteomes" id="UP000003604"/>
    </source>
</evidence>
<feature type="domain" description="WH2" evidence="2">
    <location>
        <begin position="194"/>
        <end position="211"/>
    </location>
</feature>
<dbReference type="SMART" id="SM00246">
    <property type="entry name" value="WH2"/>
    <property type="match status" value="3"/>
</dbReference>
<dbReference type="Gene3D" id="1.20.120.1210">
    <property type="match status" value="1"/>
</dbReference>
<gene>
    <name evidence="3" type="ORF">VHA_001299</name>
</gene>
<feature type="region of interest" description="Disordered" evidence="1">
    <location>
        <begin position="57"/>
        <end position="118"/>
    </location>
</feature>
<keyword evidence="4" id="KW-1185">Reference proteome</keyword>
<feature type="compositionally biased region" description="Polar residues" evidence="1">
    <location>
        <begin position="283"/>
        <end position="300"/>
    </location>
</feature>
<evidence type="ECO:0000256" key="1">
    <source>
        <dbReference type="SAM" id="MobiDB-lite"/>
    </source>
</evidence>
<reference evidence="3 4" key="1">
    <citation type="submission" date="2009-10" db="EMBL/GenBank/DDBJ databases">
        <authorList>
            <consortium name="Los Alamos National Laboratory (LANL)"/>
            <consortium name="National Microbial Pathogen Data Resource (NMPDR)"/>
            <person name="Saunders E.H."/>
            <person name="Munk A.C."/>
            <person name="Tapia R."/>
            <person name="Green L."/>
            <person name="Rogers Y."/>
            <person name="Detter J.C."/>
            <person name="Bruce D."/>
            <person name="Brettin T.S."/>
            <person name="Colwell R.R."/>
            <person name="Huq A."/>
            <person name="Grim C.J."/>
            <person name="Hasan N.A."/>
            <person name="Bartels D."/>
            <person name="Vonstein V."/>
        </authorList>
    </citation>
    <scope>NUCLEOTIDE SEQUENCE [LARGE SCALE GENOMIC DNA]</scope>
    <source>
        <strain evidence="3 4">CIP 101886</strain>
    </source>
</reference>
<evidence type="ECO:0000259" key="2">
    <source>
        <dbReference type="PROSITE" id="PS51082"/>
    </source>
</evidence>
<dbReference type="Proteomes" id="UP000003604">
    <property type="component" value="Unassembled WGS sequence"/>
</dbReference>
<dbReference type="GO" id="GO:0003779">
    <property type="term" value="F:actin binding"/>
    <property type="evidence" value="ECO:0007669"/>
    <property type="project" value="InterPro"/>
</dbReference>
<feature type="domain" description="WH2" evidence="2">
    <location>
        <begin position="264"/>
        <end position="283"/>
    </location>
</feature>
<dbReference type="PROSITE" id="PS51082">
    <property type="entry name" value="WH2"/>
    <property type="match status" value="2"/>
</dbReference>
<organism evidence="3 4">
    <name type="scientific">Grimontia hollisae CIP 101886</name>
    <dbReference type="NCBI Taxonomy" id="675812"/>
    <lineage>
        <taxon>Bacteria</taxon>
        <taxon>Pseudomonadati</taxon>
        <taxon>Pseudomonadota</taxon>
        <taxon>Gammaproteobacteria</taxon>
        <taxon>Vibrionales</taxon>
        <taxon>Vibrionaceae</taxon>
        <taxon>Grimontia</taxon>
    </lineage>
</organism>
<dbReference type="InterPro" id="IPR003124">
    <property type="entry name" value="WH2_dom"/>
</dbReference>
<dbReference type="OrthoDB" id="10000345at2"/>
<dbReference type="InterPro" id="IPR049414">
    <property type="entry name" value="VopL_VCD"/>
</dbReference>
<feature type="region of interest" description="Disordered" evidence="1">
    <location>
        <begin position="280"/>
        <end position="300"/>
    </location>
</feature>
<dbReference type="eggNOG" id="ENOG5032BK4">
    <property type="taxonomic scope" value="Bacteria"/>
</dbReference>
<feature type="compositionally biased region" description="Low complexity" evidence="1">
    <location>
        <begin position="94"/>
        <end position="104"/>
    </location>
</feature>